<proteinExistence type="predicted"/>
<organism evidence="2">
    <name type="scientific">marine sediment metagenome</name>
    <dbReference type="NCBI Taxonomy" id="412755"/>
    <lineage>
        <taxon>unclassified sequences</taxon>
        <taxon>metagenomes</taxon>
        <taxon>ecological metagenomes</taxon>
    </lineage>
</organism>
<reference evidence="2" key="1">
    <citation type="journal article" date="2014" name="Front. Microbiol.">
        <title>High frequency of phylogenetically diverse reductive dehalogenase-homologous genes in deep subseafloor sedimentary metagenomes.</title>
        <authorList>
            <person name="Kawai M."/>
            <person name="Futagami T."/>
            <person name="Toyoda A."/>
            <person name="Takaki Y."/>
            <person name="Nishi S."/>
            <person name="Hori S."/>
            <person name="Arai W."/>
            <person name="Tsubouchi T."/>
            <person name="Morono Y."/>
            <person name="Uchiyama I."/>
            <person name="Ito T."/>
            <person name="Fujiyama A."/>
            <person name="Inagaki F."/>
            <person name="Takami H."/>
        </authorList>
    </citation>
    <scope>NUCLEOTIDE SEQUENCE</scope>
    <source>
        <strain evidence="2">Expedition CK06-06</strain>
    </source>
</reference>
<dbReference type="AlphaFoldDB" id="X1GI55"/>
<evidence type="ECO:0000313" key="2">
    <source>
        <dbReference type="EMBL" id="GAH57586.1"/>
    </source>
</evidence>
<name>X1GI55_9ZZZZ</name>
<comment type="caution">
    <text evidence="2">The sequence shown here is derived from an EMBL/GenBank/DDBJ whole genome shotgun (WGS) entry which is preliminary data.</text>
</comment>
<accession>X1GI55</accession>
<dbReference type="EMBL" id="BARU01016016">
    <property type="protein sequence ID" value="GAH57586.1"/>
    <property type="molecule type" value="Genomic_DNA"/>
</dbReference>
<gene>
    <name evidence="2" type="ORF">S03H2_27059</name>
</gene>
<sequence>MKNDKKKEKSKLIDDKIEEILEATWKNWASRRKCEQTHTPEYIKREKKEKNHIK</sequence>
<protein>
    <submittedName>
        <fullName evidence="2">Uncharacterized protein</fullName>
    </submittedName>
</protein>
<feature type="region of interest" description="Disordered" evidence="1">
    <location>
        <begin position="34"/>
        <end position="54"/>
    </location>
</feature>
<evidence type="ECO:0000256" key="1">
    <source>
        <dbReference type="SAM" id="MobiDB-lite"/>
    </source>
</evidence>
<feature type="compositionally biased region" description="Basic and acidic residues" evidence="1">
    <location>
        <begin position="34"/>
        <end position="49"/>
    </location>
</feature>